<feature type="region of interest" description="Disordered" evidence="1">
    <location>
        <begin position="28"/>
        <end position="105"/>
    </location>
</feature>
<gene>
    <name evidence="2" type="ORF">MCOR_35238</name>
</gene>
<protein>
    <submittedName>
        <fullName evidence="2">Uncharacterized protein</fullName>
    </submittedName>
</protein>
<dbReference type="Proteomes" id="UP000507470">
    <property type="component" value="Unassembled WGS sequence"/>
</dbReference>
<feature type="compositionally biased region" description="Polar residues" evidence="1">
    <location>
        <begin position="58"/>
        <end position="71"/>
    </location>
</feature>
<dbReference type="EMBL" id="CACVKT020006390">
    <property type="protein sequence ID" value="CAC5401122.1"/>
    <property type="molecule type" value="Genomic_DNA"/>
</dbReference>
<name>A0A6J8D1J1_MYTCO</name>
<keyword evidence="3" id="KW-1185">Reference proteome</keyword>
<reference evidence="2 3" key="1">
    <citation type="submission" date="2020-06" db="EMBL/GenBank/DDBJ databases">
        <authorList>
            <person name="Li R."/>
            <person name="Bekaert M."/>
        </authorList>
    </citation>
    <scope>NUCLEOTIDE SEQUENCE [LARGE SCALE GENOMIC DNA]</scope>
    <source>
        <strain evidence="3">wild</strain>
    </source>
</reference>
<sequence>MFLSRASKQPRLYRMTFGVRMYLSYQHSTPNKYQNPTSDTLVETPKTSTREKRYPLGQATSDSKGSSTPRFTYSPDLPSERKVHIPATPKTGLSSSESPRVGNTHPVRRDLEFCETPLEEQGTQPNTNTLPLIISPTELNSQRKCSRASRPPAWHSDYNMD</sequence>
<organism evidence="2 3">
    <name type="scientific">Mytilus coruscus</name>
    <name type="common">Sea mussel</name>
    <dbReference type="NCBI Taxonomy" id="42192"/>
    <lineage>
        <taxon>Eukaryota</taxon>
        <taxon>Metazoa</taxon>
        <taxon>Spiralia</taxon>
        <taxon>Lophotrochozoa</taxon>
        <taxon>Mollusca</taxon>
        <taxon>Bivalvia</taxon>
        <taxon>Autobranchia</taxon>
        <taxon>Pteriomorphia</taxon>
        <taxon>Mytilida</taxon>
        <taxon>Mytiloidea</taxon>
        <taxon>Mytilidae</taxon>
        <taxon>Mytilinae</taxon>
        <taxon>Mytilus</taxon>
    </lineage>
</organism>
<proteinExistence type="predicted"/>
<evidence type="ECO:0000256" key="1">
    <source>
        <dbReference type="SAM" id="MobiDB-lite"/>
    </source>
</evidence>
<evidence type="ECO:0000313" key="3">
    <source>
        <dbReference type="Proteomes" id="UP000507470"/>
    </source>
</evidence>
<feature type="compositionally biased region" description="Polar residues" evidence="1">
    <location>
        <begin position="28"/>
        <end position="47"/>
    </location>
</feature>
<dbReference type="AlphaFoldDB" id="A0A6J8D1J1"/>
<accession>A0A6J8D1J1</accession>
<evidence type="ECO:0000313" key="2">
    <source>
        <dbReference type="EMBL" id="CAC5401122.1"/>
    </source>
</evidence>
<feature type="region of interest" description="Disordered" evidence="1">
    <location>
        <begin position="138"/>
        <end position="161"/>
    </location>
</feature>